<protein>
    <submittedName>
        <fullName evidence="1">Uncharacterized protein</fullName>
    </submittedName>
</protein>
<sequence length="76" mass="8787">LYCCYPASSKDANLEQNMIKAPENNFTRFAMHSQQFMDAYYKGLDGKQAAWTTKKYKGHHVLPTMLIEDLNKAKLK</sequence>
<dbReference type="EMBL" id="KN828948">
    <property type="protein sequence ID" value="KIK74343.1"/>
    <property type="molecule type" value="Genomic_DNA"/>
</dbReference>
<reference evidence="1 2" key="1">
    <citation type="submission" date="2014-04" db="EMBL/GenBank/DDBJ databases">
        <authorList>
            <consortium name="DOE Joint Genome Institute"/>
            <person name="Kuo A."/>
            <person name="Kohler A."/>
            <person name="Jargeat P."/>
            <person name="Nagy L.G."/>
            <person name="Floudas D."/>
            <person name="Copeland A."/>
            <person name="Barry K.W."/>
            <person name="Cichocki N."/>
            <person name="Veneault-Fourrey C."/>
            <person name="LaButti K."/>
            <person name="Lindquist E.A."/>
            <person name="Lipzen A."/>
            <person name="Lundell T."/>
            <person name="Morin E."/>
            <person name="Murat C."/>
            <person name="Sun H."/>
            <person name="Tunlid A."/>
            <person name="Henrissat B."/>
            <person name="Grigoriev I.V."/>
            <person name="Hibbett D.S."/>
            <person name="Martin F."/>
            <person name="Nordberg H.P."/>
            <person name="Cantor M.N."/>
            <person name="Hua S.X."/>
        </authorList>
    </citation>
    <scope>NUCLEOTIDE SEQUENCE [LARGE SCALE GENOMIC DNA]</scope>
    <source>
        <strain evidence="1 2">Ve08.2h10</strain>
    </source>
</reference>
<organism evidence="1 2">
    <name type="scientific">Paxillus rubicundulus Ve08.2h10</name>
    <dbReference type="NCBI Taxonomy" id="930991"/>
    <lineage>
        <taxon>Eukaryota</taxon>
        <taxon>Fungi</taxon>
        <taxon>Dikarya</taxon>
        <taxon>Basidiomycota</taxon>
        <taxon>Agaricomycotina</taxon>
        <taxon>Agaricomycetes</taxon>
        <taxon>Agaricomycetidae</taxon>
        <taxon>Boletales</taxon>
        <taxon>Paxilineae</taxon>
        <taxon>Paxillaceae</taxon>
        <taxon>Paxillus</taxon>
    </lineage>
</organism>
<keyword evidence="2" id="KW-1185">Reference proteome</keyword>
<dbReference type="AlphaFoldDB" id="A0A0D0CG80"/>
<gene>
    <name evidence="1" type="ORF">PAXRUDRAFT_176003</name>
</gene>
<dbReference type="Proteomes" id="UP000054538">
    <property type="component" value="Unassembled WGS sequence"/>
</dbReference>
<proteinExistence type="predicted"/>
<accession>A0A0D0CG80</accession>
<dbReference type="HOGENOM" id="CLU_005726_8_2_1"/>
<dbReference type="OrthoDB" id="2416294at2759"/>
<evidence type="ECO:0000313" key="2">
    <source>
        <dbReference type="Proteomes" id="UP000054538"/>
    </source>
</evidence>
<dbReference type="InParanoid" id="A0A0D0CG80"/>
<reference evidence="2" key="2">
    <citation type="submission" date="2015-01" db="EMBL/GenBank/DDBJ databases">
        <title>Evolutionary Origins and Diversification of the Mycorrhizal Mutualists.</title>
        <authorList>
            <consortium name="DOE Joint Genome Institute"/>
            <consortium name="Mycorrhizal Genomics Consortium"/>
            <person name="Kohler A."/>
            <person name="Kuo A."/>
            <person name="Nagy L.G."/>
            <person name="Floudas D."/>
            <person name="Copeland A."/>
            <person name="Barry K.W."/>
            <person name="Cichocki N."/>
            <person name="Veneault-Fourrey C."/>
            <person name="LaButti K."/>
            <person name="Lindquist E.A."/>
            <person name="Lipzen A."/>
            <person name="Lundell T."/>
            <person name="Morin E."/>
            <person name="Murat C."/>
            <person name="Riley R."/>
            <person name="Ohm R."/>
            <person name="Sun H."/>
            <person name="Tunlid A."/>
            <person name="Henrissat B."/>
            <person name="Grigoriev I.V."/>
            <person name="Hibbett D.S."/>
            <person name="Martin F."/>
        </authorList>
    </citation>
    <scope>NUCLEOTIDE SEQUENCE [LARGE SCALE GENOMIC DNA]</scope>
    <source>
        <strain evidence="2">Ve08.2h10</strain>
    </source>
</reference>
<evidence type="ECO:0000313" key="1">
    <source>
        <dbReference type="EMBL" id="KIK74343.1"/>
    </source>
</evidence>
<feature type="non-terminal residue" evidence="1">
    <location>
        <position position="1"/>
    </location>
</feature>
<name>A0A0D0CG80_9AGAM</name>